<keyword evidence="8" id="KW-0732">Signal</keyword>
<dbReference type="InterPro" id="IPR050979">
    <property type="entry name" value="LD-transpeptidase"/>
</dbReference>
<evidence type="ECO:0000256" key="1">
    <source>
        <dbReference type="ARBA" id="ARBA00004752"/>
    </source>
</evidence>
<dbReference type="GO" id="GO:0005576">
    <property type="term" value="C:extracellular region"/>
    <property type="evidence" value="ECO:0007669"/>
    <property type="project" value="TreeGrafter"/>
</dbReference>
<name>A0A852ZVH9_9ACTN</name>
<evidence type="ECO:0000256" key="6">
    <source>
        <dbReference type="PROSITE-ProRule" id="PRU01373"/>
    </source>
</evidence>
<comment type="caution">
    <text evidence="10">The sequence shown here is derived from an EMBL/GenBank/DDBJ whole genome shotgun (WGS) entry which is preliminary data.</text>
</comment>
<feature type="active site" description="Nucleophile" evidence="6">
    <location>
        <position position="345"/>
    </location>
</feature>
<dbReference type="InterPro" id="IPR005490">
    <property type="entry name" value="LD_TPept_cat_dom"/>
</dbReference>
<evidence type="ECO:0000256" key="7">
    <source>
        <dbReference type="SAM" id="MobiDB-lite"/>
    </source>
</evidence>
<feature type="compositionally biased region" description="Basic and acidic residues" evidence="7">
    <location>
        <begin position="32"/>
        <end position="45"/>
    </location>
</feature>
<keyword evidence="2" id="KW-0808">Transferase</keyword>
<dbReference type="PANTHER" id="PTHR30582">
    <property type="entry name" value="L,D-TRANSPEPTIDASE"/>
    <property type="match status" value="1"/>
</dbReference>
<dbReference type="GO" id="GO:0071972">
    <property type="term" value="F:peptidoglycan L,D-transpeptidase activity"/>
    <property type="evidence" value="ECO:0007669"/>
    <property type="project" value="TreeGrafter"/>
</dbReference>
<comment type="pathway">
    <text evidence="1 6">Cell wall biogenesis; peptidoglycan biosynthesis.</text>
</comment>
<dbReference type="GO" id="GO:0018104">
    <property type="term" value="P:peptidoglycan-protein cross-linking"/>
    <property type="evidence" value="ECO:0007669"/>
    <property type="project" value="TreeGrafter"/>
</dbReference>
<dbReference type="InterPro" id="IPR036365">
    <property type="entry name" value="PGBD-like_sf"/>
</dbReference>
<gene>
    <name evidence="10" type="ORF">FHU37_002888</name>
</gene>
<evidence type="ECO:0000313" key="10">
    <source>
        <dbReference type="EMBL" id="NYI05945.1"/>
    </source>
</evidence>
<evidence type="ECO:0000313" key="11">
    <source>
        <dbReference type="Proteomes" id="UP000567795"/>
    </source>
</evidence>
<dbReference type="UniPathway" id="UPA00219"/>
<feature type="region of interest" description="Disordered" evidence="7">
    <location>
        <begin position="22"/>
        <end position="45"/>
    </location>
</feature>
<feature type="region of interest" description="Disordered" evidence="7">
    <location>
        <begin position="95"/>
        <end position="191"/>
    </location>
</feature>
<dbReference type="Gene3D" id="2.40.440.10">
    <property type="entry name" value="L,D-transpeptidase catalytic domain-like"/>
    <property type="match status" value="1"/>
</dbReference>
<feature type="active site" description="Proton donor/acceptor" evidence="6">
    <location>
        <position position="330"/>
    </location>
</feature>
<proteinExistence type="predicted"/>
<reference evidence="10 11" key="1">
    <citation type="submission" date="2020-07" db="EMBL/GenBank/DDBJ databases">
        <title>Sequencing the genomes of 1000 actinobacteria strains.</title>
        <authorList>
            <person name="Klenk H.-P."/>
        </authorList>
    </citation>
    <scope>NUCLEOTIDE SEQUENCE [LARGE SCALE GENOMIC DNA]</scope>
    <source>
        <strain evidence="10 11">DSM 42178</strain>
    </source>
</reference>
<dbReference type="Pfam" id="PF03734">
    <property type="entry name" value="YkuD"/>
    <property type="match status" value="1"/>
</dbReference>
<dbReference type="GO" id="GO:0008360">
    <property type="term" value="P:regulation of cell shape"/>
    <property type="evidence" value="ECO:0007669"/>
    <property type="project" value="UniProtKB-UniRule"/>
</dbReference>
<protein>
    <submittedName>
        <fullName evidence="10">Peptidoglycan hydrolase-like protein with peptidoglycan-binding domain</fullName>
    </submittedName>
</protein>
<dbReference type="InterPro" id="IPR036366">
    <property type="entry name" value="PGBDSf"/>
</dbReference>
<feature type="domain" description="L,D-TPase catalytic" evidence="9">
    <location>
        <begin position="259"/>
        <end position="369"/>
    </location>
</feature>
<dbReference type="PROSITE" id="PS52029">
    <property type="entry name" value="LD_TPASE"/>
    <property type="match status" value="1"/>
</dbReference>
<evidence type="ECO:0000256" key="2">
    <source>
        <dbReference type="ARBA" id="ARBA00022679"/>
    </source>
</evidence>
<dbReference type="EMBL" id="JACBZD010000001">
    <property type="protein sequence ID" value="NYI05945.1"/>
    <property type="molecule type" value="Genomic_DNA"/>
</dbReference>
<organism evidence="10 11">
    <name type="scientific">Allostreptomyces psammosilenae</name>
    <dbReference type="NCBI Taxonomy" id="1892865"/>
    <lineage>
        <taxon>Bacteria</taxon>
        <taxon>Bacillati</taxon>
        <taxon>Actinomycetota</taxon>
        <taxon>Actinomycetes</taxon>
        <taxon>Kitasatosporales</taxon>
        <taxon>Streptomycetaceae</taxon>
        <taxon>Allostreptomyces</taxon>
    </lineage>
</organism>
<feature type="signal peptide" evidence="8">
    <location>
        <begin position="1"/>
        <end position="19"/>
    </location>
</feature>
<dbReference type="SUPFAM" id="SSF141523">
    <property type="entry name" value="L,D-transpeptidase catalytic domain-like"/>
    <property type="match status" value="1"/>
</dbReference>
<feature type="chain" id="PRO_5038910053" evidence="8">
    <location>
        <begin position="20"/>
        <end position="375"/>
    </location>
</feature>
<dbReference type="PROSITE" id="PS51257">
    <property type="entry name" value="PROKAR_LIPOPROTEIN"/>
    <property type="match status" value="1"/>
</dbReference>
<dbReference type="SUPFAM" id="SSF47090">
    <property type="entry name" value="PGBD-like"/>
    <property type="match status" value="1"/>
</dbReference>
<keyword evidence="3 6" id="KW-0133">Cell shape</keyword>
<dbReference type="AlphaFoldDB" id="A0A852ZVH9"/>
<dbReference type="InterPro" id="IPR038063">
    <property type="entry name" value="Transpep_catalytic_dom"/>
</dbReference>
<keyword evidence="5 6" id="KW-0961">Cell wall biogenesis/degradation</keyword>
<evidence type="ECO:0000256" key="5">
    <source>
        <dbReference type="ARBA" id="ARBA00023316"/>
    </source>
</evidence>
<dbReference type="GO" id="GO:0071555">
    <property type="term" value="P:cell wall organization"/>
    <property type="evidence" value="ECO:0007669"/>
    <property type="project" value="UniProtKB-UniRule"/>
</dbReference>
<dbReference type="Gene3D" id="1.10.101.10">
    <property type="entry name" value="PGBD-like superfamily/PGBD"/>
    <property type="match status" value="1"/>
</dbReference>
<keyword evidence="4 6" id="KW-0573">Peptidoglycan synthesis</keyword>
<dbReference type="CDD" id="cd16913">
    <property type="entry name" value="YkuD_like"/>
    <property type="match status" value="1"/>
</dbReference>
<evidence type="ECO:0000256" key="8">
    <source>
        <dbReference type="SAM" id="SignalP"/>
    </source>
</evidence>
<keyword evidence="10" id="KW-0378">Hydrolase</keyword>
<sequence>MRATGTAVLLATAVALTMAGCSPSTTEASGAVDDRAECTTETGGHQRDVEEFLGLEPDGVQSPADCTAIQEFQIEHGIDPAEGLADQATWDRARELGDQAADDDPAATPDESPADDAEAPRPEPEPADPSPSGPASADPAPSAEPTPSAGAPDDAEPSGNPETDPAAGSDPEPDAPAAPGPDCAAETGSHQREVEEYLGLPVDGEQSVEDCRAIRDFQREHGIEPDEGYAGPITWSSMQQLELAENPNADGACPTDLGRIACVDLTRQVMWVQDGEEVVFAPVPVRTGRDGYETRTGLKQVYWKSEDHWSTLYDVEMPYAQFFDGGQAFHAITGDIYSPPGSHGCVNMRHEDARALWDLLDNGDDVYVWGTKPGT</sequence>
<dbReference type="Proteomes" id="UP000567795">
    <property type="component" value="Unassembled WGS sequence"/>
</dbReference>
<evidence type="ECO:0000256" key="3">
    <source>
        <dbReference type="ARBA" id="ARBA00022960"/>
    </source>
</evidence>
<evidence type="ECO:0000256" key="4">
    <source>
        <dbReference type="ARBA" id="ARBA00022984"/>
    </source>
</evidence>
<evidence type="ECO:0000259" key="9">
    <source>
        <dbReference type="PROSITE" id="PS52029"/>
    </source>
</evidence>
<dbReference type="PANTHER" id="PTHR30582:SF33">
    <property type="entry name" value="EXPORTED PROTEIN"/>
    <property type="match status" value="1"/>
</dbReference>
<accession>A0A852ZVH9</accession>
<feature type="compositionally biased region" description="Low complexity" evidence="7">
    <location>
        <begin position="133"/>
        <end position="152"/>
    </location>
</feature>
<dbReference type="GO" id="GO:0016740">
    <property type="term" value="F:transferase activity"/>
    <property type="evidence" value="ECO:0007669"/>
    <property type="project" value="UniProtKB-KW"/>
</dbReference>
<feature type="compositionally biased region" description="Low complexity" evidence="7">
    <location>
        <begin position="164"/>
        <end position="173"/>
    </location>
</feature>
<keyword evidence="11" id="KW-1185">Reference proteome</keyword>